<dbReference type="Proteomes" id="UP001642483">
    <property type="component" value="Unassembled WGS sequence"/>
</dbReference>
<keyword evidence="2" id="KW-0812">Transmembrane</keyword>
<name>A0ABP0FXE1_CLALP</name>
<reference evidence="3 4" key="1">
    <citation type="submission" date="2024-02" db="EMBL/GenBank/DDBJ databases">
        <authorList>
            <person name="Daric V."/>
            <person name="Darras S."/>
        </authorList>
    </citation>
    <scope>NUCLEOTIDE SEQUENCE [LARGE SCALE GENOMIC DNA]</scope>
</reference>
<feature type="region of interest" description="Disordered" evidence="1">
    <location>
        <begin position="199"/>
        <end position="251"/>
    </location>
</feature>
<feature type="compositionally biased region" description="Pro residues" evidence="1">
    <location>
        <begin position="230"/>
        <end position="243"/>
    </location>
</feature>
<accession>A0ABP0FXE1</accession>
<organism evidence="3 4">
    <name type="scientific">Clavelina lepadiformis</name>
    <name type="common">Light-bulb sea squirt</name>
    <name type="synonym">Ascidia lepadiformis</name>
    <dbReference type="NCBI Taxonomy" id="159417"/>
    <lineage>
        <taxon>Eukaryota</taxon>
        <taxon>Metazoa</taxon>
        <taxon>Chordata</taxon>
        <taxon>Tunicata</taxon>
        <taxon>Ascidiacea</taxon>
        <taxon>Aplousobranchia</taxon>
        <taxon>Clavelinidae</taxon>
        <taxon>Clavelina</taxon>
    </lineage>
</organism>
<gene>
    <name evidence="3" type="ORF">CVLEPA_LOCUS14869</name>
</gene>
<keyword evidence="2" id="KW-1133">Transmembrane helix</keyword>
<evidence type="ECO:0000256" key="2">
    <source>
        <dbReference type="SAM" id="Phobius"/>
    </source>
</evidence>
<proteinExistence type="predicted"/>
<evidence type="ECO:0000313" key="4">
    <source>
        <dbReference type="Proteomes" id="UP001642483"/>
    </source>
</evidence>
<comment type="caution">
    <text evidence="3">The sequence shown here is derived from an EMBL/GenBank/DDBJ whole genome shotgun (WGS) entry which is preliminary data.</text>
</comment>
<keyword evidence="4" id="KW-1185">Reference proteome</keyword>
<keyword evidence="2" id="KW-0472">Membrane</keyword>
<evidence type="ECO:0000256" key="1">
    <source>
        <dbReference type="SAM" id="MobiDB-lite"/>
    </source>
</evidence>
<feature type="transmembrane region" description="Helical" evidence="2">
    <location>
        <begin position="86"/>
        <end position="106"/>
    </location>
</feature>
<feature type="transmembrane region" description="Helical" evidence="2">
    <location>
        <begin position="118"/>
        <end position="141"/>
    </location>
</feature>
<evidence type="ECO:0000313" key="3">
    <source>
        <dbReference type="EMBL" id="CAK8683845.1"/>
    </source>
</evidence>
<dbReference type="EMBL" id="CAWYQH010000097">
    <property type="protein sequence ID" value="CAK8683845.1"/>
    <property type="molecule type" value="Genomic_DNA"/>
</dbReference>
<sequence>MDGGGCGGGGGFSSDGGGGFSSSGGADCNAGFNTHSPSYNTYHGNSNIHQTHNTFASANVHHAGAIGQPRMTYVPARAGYQGNPRLAGAVCMIMFGAFFIIPGISLPATAAVFGSTTMTVIGIILLVIAFLLITTGIVLCCKYRNNDNTANTFVTTTTRTNVVAVPAGGTNLGTTQGPTNVHPTTMIYQQPQYVPNPPAGTGAVQPPGGYSEFPGAGQTYPSYPLGTTPAPIPTTAPSAPPPSYGDVVKST</sequence>
<protein>
    <submittedName>
        <fullName evidence="3">Uncharacterized protein</fullName>
    </submittedName>
</protein>